<dbReference type="InterPro" id="IPR005919">
    <property type="entry name" value="Pmev_kin_anim"/>
</dbReference>
<evidence type="ECO:0000256" key="5">
    <source>
        <dbReference type="SAM" id="MobiDB-lite"/>
    </source>
</evidence>
<dbReference type="Pfam" id="PF01565">
    <property type="entry name" value="FAD_binding_4"/>
    <property type="match status" value="1"/>
</dbReference>
<evidence type="ECO:0000259" key="6">
    <source>
        <dbReference type="PROSITE" id="PS51387"/>
    </source>
</evidence>
<dbReference type="PANTHER" id="PTHR42973">
    <property type="entry name" value="BINDING OXIDOREDUCTASE, PUTATIVE (AFU_ORTHOLOGUE AFUA_1G17690)-RELATED"/>
    <property type="match status" value="1"/>
</dbReference>
<dbReference type="InterPro" id="IPR000836">
    <property type="entry name" value="PRTase_dom"/>
</dbReference>
<dbReference type="InterPro" id="IPR029063">
    <property type="entry name" value="SAM-dependent_MTases_sf"/>
</dbReference>
<dbReference type="GO" id="GO:0005737">
    <property type="term" value="C:cytoplasm"/>
    <property type="evidence" value="ECO:0007669"/>
    <property type="project" value="InterPro"/>
</dbReference>
<evidence type="ECO:0000313" key="7">
    <source>
        <dbReference type="EMBL" id="KAK0389979.1"/>
    </source>
</evidence>
<dbReference type="InterPro" id="IPR006094">
    <property type="entry name" value="Oxid_FAD_bind_N"/>
</dbReference>
<sequence length="1157" mass="124783">MATLDTLKGALREEAGVYASASKKPLSDLEYGAGFDILKKASESTAYQNFIIPQLNLVLSPLLNSRIGVSVLEVGPGPESVLGHLPIGLRRKVKAYTALEPNAVFATRLEKWLCSATKAESPLPCLDAVPDIRQRSFSLDADGEIESETDAVDGVEAFDVVLFCHSMYGMKPKRRFIQKALQMLGKWSDGGLVIVFHRSGTLHLHGLASHRTASFPNGMIRMPDDDAVLDLIAPFIAGFKLEDAELSKTPHIEWRKVCRVLGRREKAHPGHLLFHAPEYVMAFTRHASMVPELLAQVPVASVNRQVKNREARLHYAASNTRPTKIEHIQQSVRWARQHGLSLTVIGGGHSGQCLWPNVVSLDMSAFNQVHVLSTGEKQGPCINPSPLIVVETGCTTGDLISKAMEAGLTVPLGSRPSVGAGLWLQGGIGHLARVHGLTCDAIVGATIVSVDSGQVICVGRVPRQYQPAGAQHPESENDVLWAIKGAGTNFGIVVSVTFKAFTARTYRIRDWIVPLCDTREARLTLHKFDQRIVQPLPRNCSVDAYLYWEAGKLRLGVTMSESSTTKLTSGAATLKSSSYDDILGPGISVKTVDSVGLFETEMYMSGMHGGHAGGKTSSFKRCIFLKDIGAAVTADALVAAVQSRPSPLCYLHLLHGGGAIADVAEDATAFGCRDWDFACVITGVWPRHQDGTEIAQAAIQWVYTVAQDLLPLSGGAYGADLGPDPRDAALALKAFGNNRPRLARLKHSLDPGNVLAYACPLLRGPMKPKLVVLVTGESGAGKDFCAEVWTSAIAGSSRNITARTASISDAIKREYAQATGADLGRLLGGRAYKEQHRPDLTTYFQNQVRQRPQLPEEQFLSTLFGAVGVDVLFITGMRDEAPMAAFSHLLPDSKLIEVRVQTSKLTRHIRRGRPGARGDDDNHKGESGGHSTDCPSYTFDNESTGDAAARAFAARYLIPLVSGDLQRLASMLLLVPDFPQQDVEFKHILNIPQQRGGLALCTSLLQTHFAGDWTKVDSLVSCEVGGIVFASALAVQVDVPLALIRAAGKLPPPTLSVIKTSSYISSSIPRESSPEQRMEMGRDAVSRGAAVVVVDDVLASGNTICAVLQLLREAGVRDEDVSVMVVAEFPVHRGRKYLCQRGFGSVKIQSLLVFGGA</sequence>
<evidence type="ECO:0000256" key="1">
    <source>
        <dbReference type="ARBA" id="ARBA00005466"/>
    </source>
</evidence>
<organism evidence="7 8">
    <name type="scientific">Sarocladium strictum</name>
    <name type="common">Black bundle disease fungus</name>
    <name type="synonym">Acremonium strictum</name>
    <dbReference type="NCBI Taxonomy" id="5046"/>
    <lineage>
        <taxon>Eukaryota</taxon>
        <taxon>Fungi</taxon>
        <taxon>Dikarya</taxon>
        <taxon>Ascomycota</taxon>
        <taxon>Pezizomycotina</taxon>
        <taxon>Sordariomycetes</taxon>
        <taxon>Hypocreomycetidae</taxon>
        <taxon>Hypocreales</taxon>
        <taxon>Sarocladiaceae</taxon>
        <taxon>Sarocladium</taxon>
    </lineage>
</organism>
<keyword evidence="4" id="KW-0560">Oxidoreductase</keyword>
<dbReference type="Gene3D" id="3.40.462.20">
    <property type="match status" value="1"/>
</dbReference>
<dbReference type="InterPro" id="IPR016166">
    <property type="entry name" value="FAD-bd_PCMH"/>
</dbReference>
<accession>A0AA39GP29</accession>
<feature type="compositionally biased region" description="Polar residues" evidence="5">
    <location>
        <begin position="929"/>
        <end position="939"/>
    </location>
</feature>
<dbReference type="Gene3D" id="3.30.465.10">
    <property type="match status" value="1"/>
</dbReference>
<dbReference type="InterPro" id="IPR050416">
    <property type="entry name" value="FAD-linked_Oxidoreductase"/>
</dbReference>
<dbReference type="EMBL" id="JAPDFR010000002">
    <property type="protein sequence ID" value="KAK0389979.1"/>
    <property type="molecule type" value="Genomic_DNA"/>
</dbReference>
<reference evidence="7" key="1">
    <citation type="submission" date="2022-10" db="EMBL/GenBank/DDBJ databases">
        <title>Determination and structural analysis of whole genome sequence of Sarocladium strictum F4-1.</title>
        <authorList>
            <person name="Hu L."/>
            <person name="Jiang Y."/>
        </authorList>
    </citation>
    <scope>NUCLEOTIDE SEQUENCE</scope>
    <source>
        <strain evidence="7">F4-1</strain>
    </source>
</reference>
<dbReference type="GO" id="GO:0006695">
    <property type="term" value="P:cholesterol biosynthetic process"/>
    <property type="evidence" value="ECO:0007669"/>
    <property type="project" value="InterPro"/>
</dbReference>
<dbReference type="GO" id="GO:0071949">
    <property type="term" value="F:FAD binding"/>
    <property type="evidence" value="ECO:0007669"/>
    <property type="project" value="InterPro"/>
</dbReference>
<dbReference type="InterPro" id="IPR029057">
    <property type="entry name" value="PRTase-like"/>
</dbReference>
<evidence type="ECO:0000256" key="2">
    <source>
        <dbReference type="ARBA" id="ARBA00022630"/>
    </source>
</evidence>
<dbReference type="GO" id="GO:0004631">
    <property type="term" value="F:phosphomevalonate kinase activity"/>
    <property type="evidence" value="ECO:0007669"/>
    <property type="project" value="InterPro"/>
</dbReference>
<gene>
    <name evidence="7" type="ORF">NLU13_3552</name>
</gene>
<evidence type="ECO:0000256" key="3">
    <source>
        <dbReference type="ARBA" id="ARBA00022827"/>
    </source>
</evidence>
<dbReference type="Gene3D" id="3.40.50.2020">
    <property type="match status" value="1"/>
</dbReference>
<protein>
    <recommendedName>
        <fullName evidence="6">FAD-binding PCMH-type domain-containing protein</fullName>
    </recommendedName>
</protein>
<feature type="compositionally biased region" description="Basic and acidic residues" evidence="5">
    <location>
        <begin position="916"/>
        <end position="927"/>
    </location>
</feature>
<feature type="domain" description="FAD-binding PCMH-type" evidence="6">
    <location>
        <begin position="308"/>
        <end position="503"/>
    </location>
</feature>
<keyword evidence="8" id="KW-1185">Reference proteome</keyword>
<dbReference type="InterPro" id="IPR036318">
    <property type="entry name" value="FAD-bd_PCMH-like_sf"/>
</dbReference>
<dbReference type="InterPro" id="IPR016169">
    <property type="entry name" value="FAD-bd_PCMH_sub2"/>
</dbReference>
<dbReference type="SUPFAM" id="SSF53271">
    <property type="entry name" value="PRTase-like"/>
    <property type="match status" value="1"/>
</dbReference>
<dbReference type="AlphaFoldDB" id="A0AA39GP29"/>
<comment type="caution">
    <text evidence="7">The sequence shown here is derived from an EMBL/GenBank/DDBJ whole genome shotgun (WGS) entry which is preliminary data.</text>
</comment>
<dbReference type="Proteomes" id="UP001175261">
    <property type="component" value="Unassembled WGS sequence"/>
</dbReference>
<dbReference type="InterPro" id="IPR027417">
    <property type="entry name" value="P-loop_NTPase"/>
</dbReference>
<proteinExistence type="inferred from homology"/>
<keyword evidence="2" id="KW-0285">Flavoprotein</keyword>
<dbReference type="Gene3D" id="3.40.50.300">
    <property type="entry name" value="P-loop containing nucleotide triphosphate hydrolases"/>
    <property type="match status" value="1"/>
</dbReference>
<dbReference type="CDD" id="cd06223">
    <property type="entry name" value="PRTases_typeI"/>
    <property type="match status" value="1"/>
</dbReference>
<comment type="similarity">
    <text evidence="1">Belongs to the oxygen-dependent FAD-linked oxidoreductase family.</text>
</comment>
<name>A0AA39GP29_SARSR</name>
<keyword evidence="3" id="KW-0274">FAD</keyword>
<evidence type="ECO:0000313" key="8">
    <source>
        <dbReference type="Proteomes" id="UP001175261"/>
    </source>
</evidence>
<feature type="region of interest" description="Disordered" evidence="5">
    <location>
        <begin position="906"/>
        <end position="939"/>
    </location>
</feature>
<dbReference type="Gene3D" id="3.40.50.150">
    <property type="entry name" value="Vaccinia Virus protein VP39"/>
    <property type="match status" value="1"/>
</dbReference>
<dbReference type="PANTHER" id="PTHR42973:SF25">
    <property type="entry name" value="PHOSPHOMEVALONATE KINASE"/>
    <property type="match status" value="1"/>
</dbReference>
<dbReference type="SUPFAM" id="SSF56176">
    <property type="entry name" value="FAD-binding/transporter-associated domain-like"/>
    <property type="match status" value="1"/>
</dbReference>
<dbReference type="Pfam" id="PF04275">
    <property type="entry name" value="P-mevalo_kinase"/>
    <property type="match status" value="1"/>
</dbReference>
<dbReference type="GO" id="GO:0016491">
    <property type="term" value="F:oxidoreductase activity"/>
    <property type="evidence" value="ECO:0007669"/>
    <property type="project" value="UniProtKB-KW"/>
</dbReference>
<evidence type="ECO:0000256" key="4">
    <source>
        <dbReference type="ARBA" id="ARBA00023002"/>
    </source>
</evidence>
<dbReference type="Pfam" id="PF00156">
    <property type="entry name" value="Pribosyltran"/>
    <property type="match status" value="1"/>
</dbReference>
<dbReference type="PROSITE" id="PS51387">
    <property type="entry name" value="FAD_PCMH"/>
    <property type="match status" value="1"/>
</dbReference>